<feature type="signal peptide" evidence="2">
    <location>
        <begin position="1"/>
        <end position="25"/>
    </location>
</feature>
<dbReference type="InParanoid" id="D8LF57"/>
<dbReference type="EMBL" id="FN648007">
    <property type="protein sequence ID" value="CBN78655.1"/>
    <property type="molecule type" value="Genomic_DNA"/>
</dbReference>
<evidence type="ECO:0000256" key="1">
    <source>
        <dbReference type="SAM" id="MobiDB-lite"/>
    </source>
</evidence>
<accession>D8LF57</accession>
<evidence type="ECO:0000313" key="3">
    <source>
        <dbReference type="EMBL" id="CBN78655.1"/>
    </source>
</evidence>
<protein>
    <submittedName>
        <fullName evidence="3">Uncharacterized protein</fullName>
    </submittedName>
</protein>
<feature type="chain" id="PRO_5003117052" evidence="2">
    <location>
        <begin position="26"/>
        <end position="172"/>
    </location>
</feature>
<dbReference type="Proteomes" id="UP000002630">
    <property type="component" value="Linkage Group LG16"/>
</dbReference>
<feature type="region of interest" description="Disordered" evidence="1">
    <location>
        <begin position="125"/>
        <end position="172"/>
    </location>
</feature>
<evidence type="ECO:0000313" key="4">
    <source>
        <dbReference type="Proteomes" id="UP000002630"/>
    </source>
</evidence>
<evidence type="ECO:0000256" key="2">
    <source>
        <dbReference type="SAM" id="SignalP"/>
    </source>
</evidence>
<dbReference type="OrthoDB" id="10310482at2759"/>
<keyword evidence="4" id="KW-1185">Reference proteome</keyword>
<dbReference type="AlphaFoldDB" id="D8LF57"/>
<reference evidence="3 4" key="1">
    <citation type="journal article" date="2010" name="Nature">
        <title>The Ectocarpus genome and the independent evolution of multicellularity in brown algae.</title>
        <authorList>
            <person name="Cock J.M."/>
            <person name="Sterck L."/>
            <person name="Rouze P."/>
            <person name="Scornet D."/>
            <person name="Allen A.E."/>
            <person name="Amoutzias G."/>
            <person name="Anthouard V."/>
            <person name="Artiguenave F."/>
            <person name="Aury J.M."/>
            <person name="Badger J.H."/>
            <person name="Beszteri B."/>
            <person name="Billiau K."/>
            <person name="Bonnet E."/>
            <person name="Bothwell J.H."/>
            <person name="Bowler C."/>
            <person name="Boyen C."/>
            <person name="Brownlee C."/>
            <person name="Carrano C.J."/>
            <person name="Charrier B."/>
            <person name="Cho G.Y."/>
            <person name="Coelho S.M."/>
            <person name="Collen J."/>
            <person name="Corre E."/>
            <person name="Da Silva C."/>
            <person name="Delage L."/>
            <person name="Delaroque N."/>
            <person name="Dittami S.M."/>
            <person name="Doulbeau S."/>
            <person name="Elias M."/>
            <person name="Farnham G."/>
            <person name="Gachon C.M."/>
            <person name="Gschloessl B."/>
            <person name="Heesch S."/>
            <person name="Jabbari K."/>
            <person name="Jubin C."/>
            <person name="Kawai H."/>
            <person name="Kimura K."/>
            <person name="Kloareg B."/>
            <person name="Kupper F.C."/>
            <person name="Lang D."/>
            <person name="Le Bail A."/>
            <person name="Leblanc C."/>
            <person name="Lerouge P."/>
            <person name="Lohr M."/>
            <person name="Lopez P.J."/>
            <person name="Martens C."/>
            <person name="Maumus F."/>
            <person name="Michel G."/>
            <person name="Miranda-Saavedra D."/>
            <person name="Morales J."/>
            <person name="Moreau H."/>
            <person name="Motomura T."/>
            <person name="Nagasato C."/>
            <person name="Napoli C.A."/>
            <person name="Nelson D.R."/>
            <person name="Nyvall-Collen P."/>
            <person name="Peters A.F."/>
            <person name="Pommier C."/>
            <person name="Potin P."/>
            <person name="Poulain J."/>
            <person name="Quesneville H."/>
            <person name="Read B."/>
            <person name="Rensing S.A."/>
            <person name="Ritter A."/>
            <person name="Rousvoal S."/>
            <person name="Samanta M."/>
            <person name="Samson G."/>
            <person name="Schroeder D.C."/>
            <person name="Segurens B."/>
            <person name="Strittmatter M."/>
            <person name="Tonon T."/>
            <person name="Tregear J.W."/>
            <person name="Valentin K."/>
            <person name="von Dassow P."/>
            <person name="Yamagishi T."/>
            <person name="Van de Peer Y."/>
            <person name="Wincker P."/>
        </authorList>
    </citation>
    <scope>NUCLEOTIDE SEQUENCE [LARGE SCALE GENOMIC DNA]</scope>
    <source>
        <strain evidence="4">Ec32 / CCAP1310/4</strain>
    </source>
</reference>
<name>D8LF57_ECTSI</name>
<dbReference type="EMBL" id="FN649741">
    <property type="protein sequence ID" value="CBN78655.1"/>
    <property type="molecule type" value="Genomic_DNA"/>
</dbReference>
<keyword evidence="2" id="KW-0732">Signal</keyword>
<proteinExistence type="predicted"/>
<sequence>MMKPTARGRLFFGVVLLVLAASGEAFFTAAPAPAVFKSRAYRITTTNVNAVRHGGQQDQQDPELSVFDAGETAVSWEDYKKQKPDEFKLDAVDEMQCWKTDECPVEDEKKFTKAWEIHSAERNPTMETHFDSEGEWEEESKGAWSKKWHEDVGEDDLHEDTVSPAAKDGYGI</sequence>
<gene>
    <name evidence="3" type="ORF">Esi_0141_0040</name>
</gene>
<organism evidence="3 4">
    <name type="scientific">Ectocarpus siliculosus</name>
    <name type="common">Brown alga</name>
    <name type="synonym">Conferva siliculosa</name>
    <dbReference type="NCBI Taxonomy" id="2880"/>
    <lineage>
        <taxon>Eukaryota</taxon>
        <taxon>Sar</taxon>
        <taxon>Stramenopiles</taxon>
        <taxon>Ochrophyta</taxon>
        <taxon>PX clade</taxon>
        <taxon>Phaeophyceae</taxon>
        <taxon>Ectocarpales</taxon>
        <taxon>Ectocarpaceae</taxon>
        <taxon>Ectocarpus</taxon>
    </lineage>
</organism>